<comment type="subcellular location">
    <subcellularLocation>
        <location evidence="1">Cell outer membrane</location>
        <topology evidence="1">Lipid-anchor</topology>
    </subcellularLocation>
</comment>
<keyword evidence="8" id="KW-1185">Reference proteome</keyword>
<dbReference type="RefSeq" id="WP_348387304.1">
    <property type="nucleotide sequence ID" value="NZ_CP134146.1"/>
</dbReference>
<dbReference type="Pfam" id="PF05818">
    <property type="entry name" value="TraT"/>
    <property type="match status" value="1"/>
</dbReference>
<proteinExistence type="predicted"/>
<dbReference type="InterPro" id="IPR008874">
    <property type="entry name" value="TraT_complement-R"/>
</dbReference>
<evidence type="ECO:0000313" key="7">
    <source>
        <dbReference type="EMBL" id="WNC68146.1"/>
    </source>
</evidence>
<keyword evidence="3 6" id="KW-0472">Membrane</keyword>
<dbReference type="PIRSF" id="PIRSF002859">
    <property type="entry name" value="Lipo_traT"/>
    <property type="match status" value="1"/>
</dbReference>
<accession>A0ABY9TH68</accession>
<keyword evidence="2" id="KW-0732">Signal</keyword>
<sequence length="242" mass="26118">MKKFNRYFTSLFMVFFTLSLVGCGALHTSIKKRNLDVQTKMSSTVWLDPVPAEKRTVFLQLRNTSDKQGLTYENEVRAAIAAKGYQIIDNPDIAHYWLQVNVLQVGRTDLRAGDSFGSFGSAVAGAAAGAQFGGGSGQVAAGVAGAGLGVIFDAMVDDNLFTMITDIQISEKVKDGVRVNQSEKAVLKQGESGSKTQTSSEVVDRKKYQTRIVSLANKANLEFAEAEPPLRQGLINSLSGML</sequence>
<protein>
    <submittedName>
        <fullName evidence="7">Complement resistance protein TraT</fullName>
    </submittedName>
</protein>
<evidence type="ECO:0000313" key="8">
    <source>
        <dbReference type="Proteomes" id="UP001248581"/>
    </source>
</evidence>
<dbReference type="PROSITE" id="PS51257">
    <property type="entry name" value="PROKAR_LIPOPROTEIN"/>
    <property type="match status" value="1"/>
</dbReference>
<evidence type="ECO:0000256" key="3">
    <source>
        <dbReference type="ARBA" id="ARBA00023136"/>
    </source>
</evidence>
<reference evidence="8" key="1">
    <citation type="submission" date="2023-09" db="EMBL/GenBank/DDBJ databases">
        <authorList>
            <person name="Li S."/>
            <person name="Li X."/>
            <person name="Zhang C."/>
            <person name="Zhao Z."/>
        </authorList>
    </citation>
    <scope>NUCLEOTIDE SEQUENCE [LARGE SCALE GENOMIC DNA]</scope>
    <source>
        <strain evidence="8">SQ345</strain>
    </source>
</reference>
<organism evidence="7 8">
    <name type="scientific">Thalassotalea nanhaiensis</name>
    <dbReference type="NCBI Taxonomy" id="3065648"/>
    <lineage>
        <taxon>Bacteria</taxon>
        <taxon>Pseudomonadati</taxon>
        <taxon>Pseudomonadota</taxon>
        <taxon>Gammaproteobacteria</taxon>
        <taxon>Alteromonadales</taxon>
        <taxon>Colwelliaceae</taxon>
        <taxon>Thalassotalea</taxon>
    </lineage>
</organism>
<name>A0ABY9TH68_9GAMM</name>
<keyword evidence="5" id="KW-0449">Lipoprotein</keyword>
<evidence type="ECO:0000256" key="1">
    <source>
        <dbReference type="ARBA" id="ARBA00004459"/>
    </source>
</evidence>
<dbReference type="Proteomes" id="UP001248581">
    <property type="component" value="Chromosome"/>
</dbReference>
<evidence type="ECO:0000256" key="5">
    <source>
        <dbReference type="ARBA" id="ARBA00023288"/>
    </source>
</evidence>
<keyword evidence="6" id="KW-0998">Cell outer membrane</keyword>
<dbReference type="EMBL" id="CP134146">
    <property type="protein sequence ID" value="WNC68146.1"/>
    <property type="molecule type" value="Genomic_DNA"/>
</dbReference>
<evidence type="ECO:0000256" key="2">
    <source>
        <dbReference type="ARBA" id="ARBA00022729"/>
    </source>
</evidence>
<gene>
    <name evidence="7" type="ORF">RI845_16670</name>
</gene>
<keyword evidence="4" id="KW-0564">Palmitate</keyword>
<evidence type="ECO:0000256" key="4">
    <source>
        <dbReference type="ARBA" id="ARBA00023139"/>
    </source>
</evidence>
<evidence type="ECO:0000256" key="6">
    <source>
        <dbReference type="PIRNR" id="PIRNR002859"/>
    </source>
</evidence>